<dbReference type="Gene3D" id="3.20.20.30">
    <property type="entry name" value="Luciferase-like domain"/>
    <property type="match status" value="1"/>
</dbReference>
<proteinExistence type="predicted"/>
<dbReference type="InterPro" id="IPR050564">
    <property type="entry name" value="F420-G6PD/mer"/>
</dbReference>
<feature type="domain" description="Luciferase-like" evidence="2">
    <location>
        <begin position="9"/>
        <end position="290"/>
    </location>
</feature>
<dbReference type="NCBIfam" id="TIGR03557">
    <property type="entry name" value="F420_G6P_family"/>
    <property type="match status" value="1"/>
</dbReference>
<dbReference type="SUPFAM" id="SSF51679">
    <property type="entry name" value="Bacterial luciferase-like"/>
    <property type="match status" value="1"/>
</dbReference>
<evidence type="ECO:0000313" key="4">
    <source>
        <dbReference type="Proteomes" id="UP000572051"/>
    </source>
</evidence>
<dbReference type="RefSeq" id="WP_179823853.1">
    <property type="nucleotide sequence ID" value="NZ_JACCFS010000001.1"/>
</dbReference>
<dbReference type="Proteomes" id="UP000572051">
    <property type="component" value="Unassembled WGS sequence"/>
</dbReference>
<dbReference type="InterPro" id="IPR036661">
    <property type="entry name" value="Luciferase-like_sf"/>
</dbReference>
<evidence type="ECO:0000256" key="1">
    <source>
        <dbReference type="ARBA" id="ARBA00023002"/>
    </source>
</evidence>
<dbReference type="InterPro" id="IPR011251">
    <property type="entry name" value="Luciferase-like_dom"/>
</dbReference>
<protein>
    <submittedName>
        <fullName evidence="3">G6PDH family F420-dependent oxidoreductase</fullName>
    </submittedName>
</protein>
<dbReference type="GO" id="GO:0016705">
    <property type="term" value="F:oxidoreductase activity, acting on paired donors, with incorporation or reduction of molecular oxygen"/>
    <property type="evidence" value="ECO:0007669"/>
    <property type="project" value="InterPro"/>
</dbReference>
<dbReference type="EMBL" id="JACCFS010000001">
    <property type="protein sequence ID" value="NYJ34952.1"/>
    <property type="molecule type" value="Genomic_DNA"/>
</dbReference>
<evidence type="ECO:0000259" key="2">
    <source>
        <dbReference type="Pfam" id="PF00296"/>
    </source>
</evidence>
<dbReference type="CDD" id="cd01097">
    <property type="entry name" value="Tetrahydromethanopterin_reductase"/>
    <property type="match status" value="1"/>
</dbReference>
<name>A0A7Z0JAM9_9ACTN</name>
<gene>
    <name evidence="3" type="ORF">HNR10_002833</name>
</gene>
<dbReference type="PANTHER" id="PTHR43244:SF1">
    <property type="entry name" value="5,10-METHYLENETETRAHYDROMETHANOPTERIN REDUCTASE"/>
    <property type="match status" value="1"/>
</dbReference>
<keyword evidence="4" id="KW-1185">Reference proteome</keyword>
<organism evidence="3 4">
    <name type="scientific">Nocardiopsis aegyptia</name>
    <dbReference type="NCBI Taxonomy" id="220378"/>
    <lineage>
        <taxon>Bacteria</taxon>
        <taxon>Bacillati</taxon>
        <taxon>Actinomycetota</taxon>
        <taxon>Actinomycetes</taxon>
        <taxon>Streptosporangiales</taxon>
        <taxon>Nocardiopsidaceae</taxon>
        <taxon>Nocardiopsis</taxon>
    </lineage>
</organism>
<accession>A0A7Z0JAM9</accession>
<dbReference type="AlphaFoldDB" id="A0A7Z0JAM9"/>
<dbReference type="PANTHER" id="PTHR43244">
    <property type="match status" value="1"/>
</dbReference>
<evidence type="ECO:0000313" key="3">
    <source>
        <dbReference type="EMBL" id="NYJ34952.1"/>
    </source>
</evidence>
<reference evidence="3 4" key="1">
    <citation type="submission" date="2020-07" db="EMBL/GenBank/DDBJ databases">
        <title>Sequencing the genomes of 1000 actinobacteria strains.</title>
        <authorList>
            <person name="Klenk H.-P."/>
        </authorList>
    </citation>
    <scope>NUCLEOTIDE SEQUENCE [LARGE SCALE GENOMIC DNA]</scope>
    <source>
        <strain evidence="3 4">DSM 44442</strain>
    </source>
</reference>
<sequence>MRVGYKLFAEGFGPREIVDQAVRAEAAGFDFVEVSDHFHPWLYSHGHSGFVWSMLAAVAERTERIQMATGVTCPTIRVHPAIVAQAAATTALLSEGRFVLGLGSGERLNEHVVGKGWPNASARQEMLREAIEIIRLLWSGGYHSYEGRHLALEDARVFDLPEEPPPIIVAAGGERSATMAAELGDGMFGTEPSRVLTGAYENNGGDGPLYCEVPLAWAPDEASALDAARETFRFGLTGWKVMSELPNPVNFEAATALITRDHMRDGLGFGPDPERHLAVIRQFAAAGYDHLCLVNSGPDPEGFFRFFEEELAEPVRALKRHDATS</sequence>
<dbReference type="Pfam" id="PF00296">
    <property type="entry name" value="Bac_luciferase"/>
    <property type="match status" value="1"/>
</dbReference>
<keyword evidence="1" id="KW-0560">Oxidoreductase</keyword>
<dbReference type="InterPro" id="IPR019945">
    <property type="entry name" value="F420_G6P_DH-rel"/>
</dbReference>
<comment type="caution">
    <text evidence="3">The sequence shown here is derived from an EMBL/GenBank/DDBJ whole genome shotgun (WGS) entry which is preliminary data.</text>
</comment>